<evidence type="ECO:0000313" key="2">
    <source>
        <dbReference type="EMBL" id="NEU04278.1"/>
    </source>
</evidence>
<name>A0A6M0H225_9CLOT</name>
<evidence type="ECO:0000259" key="1">
    <source>
        <dbReference type="PROSITE" id="PS51186"/>
    </source>
</evidence>
<dbReference type="Proteomes" id="UP000481872">
    <property type="component" value="Unassembled WGS sequence"/>
</dbReference>
<dbReference type="EMBL" id="JAAGPU010000006">
    <property type="protein sequence ID" value="NEU04278.1"/>
    <property type="molecule type" value="Genomic_DNA"/>
</dbReference>
<dbReference type="SUPFAM" id="SSF55729">
    <property type="entry name" value="Acyl-CoA N-acyltransferases (Nat)"/>
    <property type="match status" value="1"/>
</dbReference>
<feature type="domain" description="N-acetyltransferase" evidence="1">
    <location>
        <begin position="3"/>
        <end position="157"/>
    </location>
</feature>
<dbReference type="GO" id="GO:0016747">
    <property type="term" value="F:acyltransferase activity, transferring groups other than amino-acyl groups"/>
    <property type="evidence" value="ECO:0007669"/>
    <property type="project" value="InterPro"/>
</dbReference>
<dbReference type="AlphaFoldDB" id="A0A6M0H225"/>
<dbReference type="RefSeq" id="WP_199869446.1">
    <property type="nucleotide sequence ID" value="NZ_JAAGPU010000006.1"/>
</dbReference>
<keyword evidence="3" id="KW-1185">Reference proteome</keyword>
<dbReference type="InterPro" id="IPR000182">
    <property type="entry name" value="GNAT_dom"/>
</dbReference>
<dbReference type="PROSITE" id="PS51186">
    <property type="entry name" value="GNAT"/>
    <property type="match status" value="1"/>
</dbReference>
<evidence type="ECO:0000313" key="3">
    <source>
        <dbReference type="Proteomes" id="UP000481872"/>
    </source>
</evidence>
<sequence>MNFKLDVLTEDYAKEICSWKYDNEYYIYNYPSWSKMCNENWGITKEEKRKSEFNSIIDELNNLCGHIRLVNKVNYIVIGIGLKPSLCGKGFGAIIMELVKDKCKYEYPNKPIILQVRSFNKRAIKCYTKTGFNIIDTYKTKTPLGNGEFVKMKYTFYNDCH</sequence>
<proteinExistence type="predicted"/>
<dbReference type="Gene3D" id="3.40.630.30">
    <property type="match status" value="1"/>
</dbReference>
<dbReference type="InterPro" id="IPR016181">
    <property type="entry name" value="Acyl_CoA_acyltransferase"/>
</dbReference>
<organism evidence="2 3">
    <name type="scientific">Clostridium senegalense</name>
    <dbReference type="NCBI Taxonomy" id="1465809"/>
    <lineage>
        <taxon>Bacteria</taxon>
        <taxon>Bacillati</taxon>
        <taxon>Bacillota</taxon>
        <taxon>Clostridia</taxon>
        <taxon>Eubacteriales</taxon>
        <taxon>Clostridiaceae</taxon>
        <taxon>Clostridium</taxon>
    </lineage>
</organism>
<reference evidence="2 3" key="1">
    <citation type="submission" date="2020-02" db="EMBL/GenBank/DDBJ databases">
        <title>Genome assembly of a novel Clostridium senegalense strain.</title>
        <authorList>
            <person name="Gupta T.B."/>
            <person name="Jauregui R."/>
            <person name="Maclean P."/>
            <person name="Nawarathana A."/>
            <person name="Brightwell G."/>
        </authorList>
    </citation>
    <scope>NUCLEOTIDE SEQUENCE [LARGE SCALE GENOMIC DNA]</scope>
    <source>
        <strain evidence="2 3">AGRFS4</strain>
    </source>
</reference>
<protein>
    <submittedName>
        <fullName evidence="2">GNAT family N-acetyltransferase</fullName>
    </submittedName>
</protein>
<accession>A0A6M0H225</accession>
<gene>
    <name evidence="2" type="ORF">G3M99_05255</name>
</gene>
<comment type="caution">
    <text evidence="2">The sequence shown here is derived from an EMBL/GenBank/DDBJ whole genome shotgun (WGS) entry which is preliminary data.</text>
</comment>
<keyword evidence="2" id="KW-0808">Transferase</keyword>
<dbReference type="Pfam" id="PF00583">
    <property type="entry name" value="Acetyltransf_1"/>
    <property type="match status" value="1"/>
</dbReference>